<evidence type="ECO:0000256" key="4">
    <source>
        <dbReference type="ARBA" id="ARBA00022490"/>
    </source>
</evidence>
<organism evidence="7 8">
    <name type="scientific">Pieris macdunnoughi</name>
    <dbReference type="NCBI Taxonomy" id="345717"/>
    <lineage>
        <taxon>Eukaryota</taxon>
        <taxon>Metazoa</taxon>
        <taxon>Ecdysozoa</taxon>
        <taxon>Arthropoda</taxon>
        <taxon>Hexapoda</taxon>
        <taxon>Insecta</taxon>
        <taxon>Pterygota</taxon>
        <taxon>Neoptera</taxon>
        <taxon>Endopterygota</taxon>
        <taxon>Lepidoptera</taxon>
        <taxon>Glossata</taxon>
        <taxon>Ditrysia</taxon>
        <taxon>Papilionoidea</taxon>
        <taxon>Pieridae</taxon>
        <taxon>Pierinae</taxon>
        <taxon>Pieris</taxon>
    </lineage>
</organism>
<dbReference type="Proteomes" id="UP000663880">
    <property type="component" value="Unassembled WGS sequence"/>
</dbReference>
<comment type="subcellular location">
    <subcellularLocation>
        <location evidence="2">Cytoplasm</location>
        <location evidence="2">Stress granule</location>
    </subcellularLocation>
    <subcellularLocation>
        <location evidence="1">Nucleus</location>
    </subcellularLocation>
</comment>
<dbReference type="InterPro" id="IPR029428">
    <property type="entry name" value="MCRIP"/>
</dbReference>
<comment type="similarity">
    <text evidence="3">Belongs to the MCRIP family.</text>
</comment>
<evidence type="ECO:0008006" key="9">
    <source>
        <dbReference type="Google" id="ProtNLM"/>
    </source>
</evidence>
<feature type="compositionally biased region" description="Low complexity" evidence="6">
    <location>
        <begin position="41"/>
        <end position="53"/>
    </location>
</feature>
<comment type="caution">
    <text evidence="7">The sequence shown here is derived from an EMBL/GenBank/DDBJ whole genome shotgun (WGS) entry which is preliminary data.</text>
</comment>
<proteinExistence type="inferred from homology"/>
<accession>A0A821SU42</accession>
<protein>
    <recommendedName>
        <fullName evidence="9">MAPK regulated corepressor interacting protein 2</fullName>
    </recommendedName>
</protein>
<reference evidence="7" key="1">
    <citation type="submission" date="2021-02" db="EMBL/GenBank/DDBJ databases">
        <authorList>
            <person name="Steward A R."/>
        </authorList>
    </citation>
    <scope>NUCLEOTIDE SEQUENCE</scope>
</reference>
<dbReference type="GO" id="GO:0005634">
    <property type="term" value="C:nucleus"/>
    <property type="evidence" value="ECO:0007669"/>
    <property type="project" value="UniProtKB-SubCell"/>
</dbReference>
<evidence type="ECO:0000256" key="3">
    <source>
        <dbReference type="ARBA" id="ARBA00010821"/>
    </source>
</evidence>
<dbReference type="Pfam" id="PF14799">
    <property type="entry name" value="FAM195"/>
    <property type="match status" value="1"/>
</dbReference>
<keyword evidence="8" id="KW-1185">Reference proteome</keyword>
<evidence type="ECO:0000256" key="6">
    <source>
        <dbReference type="SAM" id="MobiDB-lite"/>
    </source>
</evidence>
<name>A0A821SU42_9NEOP</name>
<dbReference type="EMBL" id="CAJOBZ010000021">
    <property type="protein sequence ID" value="CAF4865227.1"/>
    <property type="molecule type" value="Genomic_DNA"/>
</dbReference>
<evidence type="ECO:0000313" key="7">
    <source>
        <dbReference type="EMBL" id="CAF4865227.1"/>
    </source>
</evidence>
<sequence length="123" mass="14443">MDRNMRSTYVNSGPRSLPHIGSKRHNGNGHNGPRLSPPAQTTVNIHTNHNNNVNNACSQHDDLINYIYDSWNKVTRELERGSEEAKYYQELPPRQLANFRPFDLEEWWGRRHVQSINRNKHRS</sequence>
<evidence type="ECO:0000256" key="1">
    <source>
        <dbReference type="ARBA" id="ARBA00004123"/>
    </source>
</evidence>
<dbReference type="AlphaFoldDB" id="A0A821SU42"/>
<gene>
    <name evidence="7" type="ORF">PMACD_LOCUS8265</name>
</gene>
<feature type="compositionally biased region" description="Polar residues" evidence="6">
    <location>
        <begin position="1"/>
        <end position="14"/>
    </location>
</feature>
<keyword evidence="4" id="KW-0963">Cytoplasm</keyword>
<evidence type="ECO:0000313" key="8">
    <source>
        <dbReference type="Proteomes" id="UP000663880"/>
    </source>
</evidence>
<feature type="region of interest" description="Disordered" evidence="6">
    <location>
        <begin position="1"/>
        <end position="53"/>
    </location>
</feature>
<keyword evidence="5" id="KW-0539">Nucleus</keyword>
<dbReference type="GO" id="GO:0010494">
    <property type="term" value="C:cytoplasmic stress granule"/>
    <property type="evidence" value="ECO:0007669"/>
    <property type="project" value="UniProtKB-SubCell"/>
</dbReference>
<evidence type="ECO:0000256" key="2">
    <source>
        <dbReference type="ARBA" id="ARBA00004210"/>
    </source>
</evidence>
<evidence type="ECO:0000256" key="5">
    <source>
        <dbReference type="ARBA" id="ARBA00023242"/>
    </source>
</evidence>
<dbReference type="OrthoDB" id="8170061at2759"/>